<dbReference type="Proteomes" id="UP000012317">
    <property type="component" value="Unassembled WGS sequence"/>
</dbReference>
<reference evidence="2 3" key="1">
    <citation type="journal article" date="2014" name="Genome Biol. Evol.">
        <title>Extensive gene acquisition in the extremely psychrophilic bacterial species Psychroflexus torquis and the link to sea-ice ecosystem specialism.</title>
        <authorList>
            <person name="Feng S."/>
            <person name="Powell S.M."/>
            <person name="Wilson R."/>
            <person name="Bowman J.P."/>
        </authorList>
    </citation>
    <scope>NUCLEOTIDE SEQUENCE [LARGE SCALE GENOMIC DNA]</scope>
    <source>
        <strain evidence="2 3">ACAM 44</strain>
    </source>
</reference>
<proteinExistence type="predicted"/>
<dbReference type="AlphaFoldDB" id="N1WY70"/>
<feature type="transmembrane region" description="Helical" evidence="1">
    <location>
        <begin position="45"/>
        <end position="67"/>
    </location>
</feature>
<dbReference type="RefSeq" id="WP_003436157.1">
    <property type="nucleotide sequence ID" value="NZ_APLF01000003.1"/>
</dbReference>
<comment type="caution">
    <text evidence="2">The sequence shown here is derived from an EMBL/GenBank/DDBJ whole genome shotgun (WGS) entry which is preliminary data.</text>
</comment>
<evidence type="ECO:0000256" key="1">
    <source>
        <dbReference type="SAM" id="Phobius"/>
    </source>
</evidence>
<keyword evidence="3" id="KW-1185">Reference proteome</keyword>
<gene>
    <name evidence="2" type="ORF">pgond44_02293</name>
</gene>
<protein>
    <submittedName>
        <fullName evidence="2">Uncharacterized protein</fullName>
    </submittedName>
</protein>
<name>N1WY70_9FLAO</name>
<evidence type="ECO:0000313" key="2">
    <source>
        <dbReference type="EMBL" id="EMY82034.1"/>
    </source>
</evidence>
<feature type="transmembrane region" description="Helical" evidence="1">
    <location>
        <begin position="6"/>
        <end position="24"/>
    </location>
</feature>
<dbReference type="EMBL" id="APLF01000003">
    <property type="protein sequence ID" value="EMY82034.1"/>
    <property type="molecule type" value="Genomic_DNA"/>
</dbReference>
<keyword evidence="1" id="KW-0472">Membrane</keyword>
<organism evidence="2 3">
    <name type="scientific">Psychroflexus gondwanensis ACAM 44</name>
    <dbReference type="NCBI Taxonomy" id="1189619"/>
    <lineage>
        <taxon>Bacteria</taxon>
        <taxon>Pseudomonadati</taxon>
        <taxon>Bacteroidota</taxon>
        <taxon>Flavobacteriia</taxon>
        <taxon>Flavobacteriales</taxon>
        <taxon>Flavobacteriaceae</taxon>
        <taxon>Psychroflexus</taxon>
    </lineage>
</organism>
<sequence>MIKFWTIAILIFIVATFILAKLTLKKQRKEMGDRVWKLWDGRATYWQLLTLSSFGITVGIMFVMYWIGIPILP</sequence>
<accession>N1WY70</accession>
<evidence type="ECO:0000313" key="3">
    <source>
        <dbReference type="Proteomes" id="UP000012317"/>
    </source>
</evidence>
<keyword evidence="1" id="KW-1133">Transmembrane helix</keyword>
<keyword evidence="1" id="KW-0812">Transmembrane</keyword>